<keyword evidence="1" id="KW-0812">Transmembrane</keyword>
<keyword evidence="1" id="KW-1133">Transmembrane helix</keyword>
<gene>
    <name evidence="2" type="ORF">SAMN02910344_02244</name>
</gene>
<proteinExistence type="predicted"/>
<accession>A0A662ZK52</accession>
<feature type="transmembrane region" description="Helical" evidence="1">
    <location>
        <begin position="20"/>
        <end position="38"/>
    </location>
</feature>
<feature type="transmembrane region" description="Helical" evidence="1">
    <location>
        <begin position="132"/>
        <end position="154"/>
    </location>
</feature>
<dbReference type="Proteomes" id="UP000243745">
    <property type="component" value="Unassembled WGS sequence"/>
</dbReference>
<organism evidence="2 3">
    <name type="scientific">Ruminobacter amylophilus</name>
    <dbReference type="NCBI Taxonomy" id="867"/>
    <lineage>
        <taxon>Bacteria</taxon>
        <taxon>Pseudomonadati</taxon>
        <taxon>Pseudomonadota</taxon>
        <taxon>Gammaproteobacteria</taxon>
        <taxon>Aeromonadales</taxon>
        <taxon>Succinivibrionaceae</taxon>
        <taxon>Ruminobacter</taxon>
    </lineage>
</organism>
<feature type="transmembrane region" description="Helical" evidence="1">
    <location>
        <begin position="44"/>
        <end position="62"/>
    </location>
</feature>
<reference evidence="2 3" key="1">
    <citation type="submission" date="2016-10" db="EMBL/GenBank/DDBJ databases">
        <authorList>
            <person name="Varghese N."/>
            <person name="Submissions S."/>
        </authorList>
    </citation>
    <scope>NUCLEOTIDE SEQUENCE [LARGE SCALE GENOMIC DNA]</scope>
    <source>
        <strain evidence="2 3">DSM 1361</strain>
    </source>
</reference>
<keyword evidence="3" id="KW-1185">Reference proteome</keyword>
<dbReference type="RefSeq" id="WP_143066531.1">
    <property type="nucleotide sequence ID" value="NZ_FOXF01000072.1"/>
</dbReference>
<name>A0A662ZK52_9GAMM</name>
<sequence>MSKYRLNDDSGGFYNKLYRILIIIFMIILLLGLCLNSGGEKNYIPIMIISLAVMIALFFFVIRHERTSLNNNDNDSEYFGSLLESGEYFSSMEWQFLYRKYDEENKPHHLASLGTREDICFRYIKKVLRRDFYIPLLIFPLVGGTFAQMIQEYMFPDASFFMLMTCLTAAFEIPYFAILYLSSLRFLKTWINDHPRYKNSMKEINRSYITGDAYECAYFCVVIGPKYIHGFDGEKFHTVLRENVTACTWDIERLVIYATGKYGERYVGDEYRFSIKFQCKDSDIGSSFKITLDQFQIKAIMDRYFPQISSDENPSYKVTKAYGHRVSSIKGYASAPVI</sequence>
<keyword evidence="1" id="KW-0472">Membrane</keyword>
<dbReference type="AlphaFoldDB" id="A0A662ZK52"/>
<feature type="transmembrane region" description="Helical" evidence="1">
    <location>
        <begin position="160"/>
        <end position="181"/>
    </location>
</feature>
<dbReference type="EMBL" id="FOXF01000072">
    <property type="protein sequence ID" value="SFP76083.1"/>
    <property type="molecule type" value="Genomic_DNA"/>
</dbReference>
<evidence type="ECO:0000256" key="1">
    <source>
        <dbReference type="SAM" id="Phobius"/>
    </source>
</evidence>
<evidence type="ECO:0000313" key="3">
    <source>
        <dbReference type="Proteomes" id="UP000243745"/>
    </source>
</evidence>
<evidence type="ECO:0000313" key="2">
    <source>
        <dbReference type="EMBL" id="SFP76083.1"/>
    </source>
</evidence>
<protein>
    <submittedName>
        <fullName evidence="2">Uncharacterized protein</fullName>
    </submittedName>
</protein>